<gene>
    <name evidence="1" type="ORF">Spa2297_25525</name>
</gene>
<evidence type="ECO:0000313" key="2">
    <source>
        <dbReference type="Proteomes" id="UP000078468"/>
    </source>
</evidence>
<evidence type="ECO:0000313" key="1">
    <source>
        <dbReference type="EMBL" id="ANJ10038.1"/>
    </source>
</evidence>
<dbReference type="RefSeq" id="WP_064730358.1">
    <property type="nucleotide sequence ID" value="NZ_BMRX01000011.1"/>
</dbReference>
<accession>A0A191V556</accession>
<dbReference type="AlphaFoldDB" id="A0A191V556"/>
<name>A0A191V556_9ACTN</name>
<dbReference type="GO" id="GO:0016853">
    <property type="term" value="F:isomerase activity"/>
    <property type="evidence" value="ECO:0007669"/>
    <property type="project" value="UniProtKB-KW"/>
</dbReference>
<dbReference type="KEGG" id="spav:Spa2297_25525"/>
<protein>
    <submittedName>
        <fullName evidence="1">Muconolactone delta-isomerase</fullName>
    </submittedName>
</protein>
<dbReference type="InterPro" id="IPR026029">
    <property type="entry name" value="MLI_dom"/>
</dbReference>
<dbReference type="Proteomes" id="UP000078468">
    <property type="component" value="Chromosome"/>
</dbReference>
<sequence length="97" mass="10818">MNEFLVELTTAIPEGTDPAEVDRRRAAEAVRAGELAEQGRLFRLWRPVGETRSVGVWRADDESDLWSNVLGSLPLWPWMTAEVTPLRPHPNDPGPTG</sequence>
<dbReference type="Gene3D" id="3.30.70.1060">
    <property type="entry name" value="Dimeric alpha+beta barrel"/>
    <property type="match status" value="1"/>
</dbReference>
<proteinExistence type="predicted"/>
<reference evidence="1 2" key="1">
    <citation type="submission" date="2016-05" db="EMBL/GenBank/DDBJ databases">
        <title>Non-Contiguous Finished Genome Sequence of Streptomyces parvulus 2297 Integrated Site-Specifically with Actinophage R4.</title>
        <authorList>
            <person name="Nishizawa T."/>
            <person name="Miura T."/>
            <person name="Harada C."/>
            <person name="Guo Y."/>
            <person name="Narisawa K."/>
            <person name="Ohta H."/>
            <person name="Takahashi H."/>
            <person name="Shirai M."/>
        </authorList>
    </citation>
    <scope>NUCLEOTIDE SEQUENCE [LARGE SCALE GENOMIC DNA]</scope>
    <source>
        <strain evidence="1 2">2297</strain>
    </source>
</reference>
<keyword evidence="1" id="KW-0413">Isomerase</keyword>
<dbReference type="SUPFAM" id="SSF54909">
    <property type="entry name" value="Dimeric alpha+beta barrel"/>
    <property type="match status" value="1"/>
</dbReference>
<dbReference type="InterPro" id="IPR011008">
    <property type="entry name" value="Dimeric_a/b-barrel"/>
</dbReference>
<organism evidence="1 2">
    <name type="scientific">Streptomyces parvulus</name>
    <dbReference type="NCBI Taxonomy" id="146923"/>
    <lineage>
        <taxon>Bacteria</taxon>
        <taxon>Bacillati</taxon>
        <taxon>Actinomycetota</taxon>
        <taxon>Actinomycetes</taxon>
        <taxon>Kitasatosporales</taxon>
        <taxon>Streptomycetaceae</taxon>
        <taxon>Streptomyces</taxon>
    </lineage>
</organism>
<dbReference type="GeneID" id="91308262"/>
<dbReference type="Pfam" id="PF02426">
    <property type="entry name" value="MIase"/>
    <property type="match status" value="1"/>
</dbReference>
<dbReference type="EMBL" id="CP015866">
    <property type="protein sequence ID" value="ANJ10038.1"/>
    <property type="molecule type" value="Genomic_DNA"/>
</dbReference>